<protein>
    <submittedName>
        <fullName evidence="2">Uncharacterized protein</fullName>
    </submittedName>
</protein>
<organism evidence="2">
    <name type="scientific">Rhizophora mucronata</name>
    <name type="common">Asiatic mangrove</name>
    <dbReference type="NCBI Taxonomy" id="61149"/>
    <lineage>
        <taxon>Eukaryota</taxon>
        <taxon>Viridiplantae</taxon>
        <taxon>Streptophyta</taxon>
        <taxon>Embryophyta</taxon>
        <taxon>Tracheophyta</taxon>
        <taxon>Spermatophyta</taxon>
        <taxon>Magnoliopsida</taxon>
        <taxon>eudicotyledons</taxon>
        <taxon>Gunneridae</taxon>
        <taxon>Pentapetalae</taxon>
        <taxon>rosids</taxon>
        <taxon>fabids</taxon>
        <taxon>Malpighiales</taxon>
        <taxon>Rhizophoraceae</taxon>
        <taxon>Rhizophora</taxon>
    </lineage>
</organism>
<keyword evidence="1" id="KW-0472">Membrane</keyword>
<keyword evidence="1" id="KW-1133">Transmembrane helix</keyword>
<keyword evidence="1" id="KW-0812">Transmembrane</keyword>
<feature type="transmembrane region" description="Helical" evidence="1">
    <location>
        <begin position="40"/>
        <end position="61"/>
    </location>
</feature>
<name>A0A2P2JX89_RHIMU</name>
<dbReference type="AlphaFoldDB" id="A0A2P2JX89"/>
<proteinExistence type="predicted"/>
<evidence type="ECO:0000256" key="1">
    <source>
        <dbReference type="SAM" id="Phobius"/>
    </source>
</evidence>
<evidence type="ECO:0000313" key="2">
    <source>
        <dbReference type="EMBL" id="MBW98076.1"/>
    </source>
</evidence>
<feature type="transmembrane region" description="Helical" evidence="1">
    <location>
        <begin position="16"/>
        <end position="34"/>
    </location>
</feature>
<accession>A0A2P2JX89</accession>
<reference evidence="2" key="1">
    <citation type="submission" date="2018-02" db="EMBL/GenBank/DDBJ databases">
        <title>Rhizophora mucronata_Transcriptome.</title>
        <authorList>
            <person name="Meera S.P."/>
            <person name="Sreeshan A."/>
            <person name="Augustine A."/>
        </authorList>
    </citation>
    <scope>NUCLEOTIDE SEQUENCE</scope>
    <source>
        <tissue evidence="2">Leaf</tissue>
    </source>
</reference>
<sequence>MICALGIILRFSGEEIKNSLMAGGMVLLVIWSLVMEMRTIADVITVTLSCWSFISILWVHVGGRLQ</sequence>
<dbReference type="EMBL" id="GGEC01017593">
    <property type="protein sequence ID" value="MBW98076.1"/>
    <property type="molecule type" value="Transcribed_RNA"/>
</dbReference>